<organism evidence="3 4">
    <name type="scientific">Aneurinibacillus danicus</name>
    <dbReference type="NCBI Taxonomy" id="267746"/>
    <lineage>
        <taxon>Bacteria</taxon>
        <taxon>Bacillati</taxon>
        <taxon>Bacillota</taxon>
        <taxon>Bacilli</taxon>
        <taxon>Bacillales</taxon>
        <taxon>Paenibacillaceae</taxon>
        <taxon>Aneurinibacillus group</taxon>
        <taxon>Aneurinibacillus</taxon>
    </lineage>
</organism>
<reference evidence="3 4" key="1">
    <citation type="submission" date="2019-07" db="EMBL/GenBank/DDBJ databases">
        <title>Whole genome shotgun sequence of Aneurinibacillus danicus NBRC 102444.</title>
        <authorList>
            <person name="Hosoyama A."/>
            <person name="Uohara A."/>
            <person name="Ohji S."/>
            <person name="Ichikawa N."/>
        </authorList>
    </citation>
    <scope>NUCLEOTIDE SEQUENCE [LARGE SCALE GENOMIC DNA]</scope>
    <source>
        <strain evidence="3 4">NBRC 102444</strain>
    </source>
</reference>
<protein>
    <submittedName>
        <fullName evidence="3">Glycosyl transferase family 2</fullName>
    </submittedName>
</protein>
<dbReference type="SUPFAM" id="SSF53448">
    <property type="entry name" value="Nucleotide-diphospho-sugar transferases"/>
    <property type="match status" value="2"/>
</dbReference>
<dbReference type="EMBL" id="BJXX01000119">
    <property type="protein sequence ID" value="GEN35149.1"/>
    <property type="molecule type" value="Genomic_DNA"/>
</dbReference>
<keyword evidence="3" id="KW-0808">Transferase</keyword>
<dbReference type="CDD" id="cd04186">
    <property type="entry name" value="GT_2_like_c"/>
    <property type="match status" value="1"/>
</dbReference>
<sequence>MRHLLIKGLWSLKNLGVYLSIEKVKRKFYNRFAYAKWIKNNALSLERKLEIEKEIENMPYKPLFSIILPVYNTEKKWLEKCIKSVINQLYPYWELCICNDGSDKEYINSLLDFYRKKDARIKVICHEENQHISRASNSALSIANGEFIACLDHDDELSIDALYENAKLLNKYPDADMIYSDEDKIDERGNRFAPYFKPDWSPDLLLSQMYTCHLGVYRTSLIRKIGGFRIGFEGAQDYDLVLRLTEETENVFHIPKVLYHWRAIKQSTSLSAKAKKYTNKAALRALEEALQRRGEKGRVEEIEGLSGRYCIHYDVVAQPLISIIILTRDKAELLDTCLSSIFQKTTYRNYEVIVVDNGSIEQKTFDVFSKWEKRKDHLVSIIRMDTPFNYAKLNNEAVKFAKGDLIVLLNNDIEVITGNWLEEMAGYALRTKTGAVGAKLLYPDNTIQHAGIILGINGIAGHGHKHFEKDDLGYFSRLVVASNYAAVTGACLMVRKELFELVGGFTESFEIALNDVDFCLKLYEKGYYNVALMHVHLYHHESKSRGFEDTTEKQERFLSECVRLQNCWGSLLSKDPFYNPNLTLDREDFSIKQ</sequence>
<dbReference type="Gene3D" id="3.90.550.10">
    <property type="entry name" value="Spore Coat Polysaccharide Biosynthesis Protein SpsA, Chain A"/>
    <property type="match status" value="2"/>
</dbReference>
<dbReference type="Proteomes" id="UP000321157">
    <property type="component" value="Unassembled WGS sequence"/>
</dbReference>
<dbReference type="PANTHER" id="PTHR43179:SF7">
    <property type="entry name" value="RHAMNOSYLTRANSFERASE WBBL"/>
    <property type="match status" value="1"/>
</dbReference>
<dbReference type="InterPro" id="IPR001173">
    <property type="entry name" value="Glyco_trans_2-like"/>
</dbReference>
<dbReference type="Pfam" id="PF13632">
    <property type="entry name" value="Glyco_trans_2_3"/>
    <property type="match status" value="1"/>
</dbReference>
<feature type="domain" description="Glycosyltransferase 2-like" evidence="1">
    <location>
        <begin position="65"/>
        <end position="225"/>
    </location>
</feature>
<feature type="domain" description="Glycosyltransferase 2-like" evidence="2">
    <location>
        <begin position="447"/>
        <end position="561"/>
    </location>
</feature>
<dbReference type="CDD" id="cd04184">
    <property type="entry name" value="GT2_RfbC_Mx_like"/>
    <property type="match status" value="1"/>
</dbReference>
<dbReference type="AlphaFoldDB" id="A0A511V8M1"/>
<accession>A0A511V8M1</accession>
<evidence type="ECO:0000259" key="1">
    <source>
        <dbReference type="Pfam" id="PF00535"/>
    </source>
</evidence>
<dbReference type="Pfam" id="PF00535">
    <property type="entry name" value="Glycos_transf_2"/>
    <property type="match status" value="2"/>
</dbReference>
<comment type="caution">
    <text evidence="3">The sequence shown here is derived from an EMBL/GenBank/DDBJ whole genome shotgun (WGS) entry which is preliminary data.</text>
</comment>
<dbReference type="PANTHER" id="PTHR43179">
    <property type="entry name" value="RHAMNOSYLTRANSFERASE WBBL"/>
    <property type="match status" value="1"/>
</dbReference>
<dbReference type="GO" id="GO:0016757">
    <property type="term" value="F:glycosyltransferase activity"/>
    <property type="evidence" value="ECO:0007669"/>
    <property type="project" value="UniProtKB-KW"/>
</dbReference>
<feature type="domain" description="Glycosyltransferase 2-like" evidence="1">
    <location>
        <begin position="322"/>
        <end position="446"/>
    </location>
</feature>
<evidence type="ECO:0000313" key="3">
    <source>
        <dbReference type="EMBL" id="GEN35149.1"/>
    </source>
</evidence>
<dbReference type="InterPro" id="IPR029044">
    <property type="entry name" value="Nucleotide-diphossugar_trans"/>
</dbReference>
<evidence type="ECO:0000259" key="2">
    <source>
        <dbReference type="Pfam" id="PF13632"/>
    </source>
</evidence>
<gene>
    <name evidence="3" type="ORF">ADA01nite_26090</name>
</gene>
<evidence type="ECO:0000313" key="4">
    <source>
        <dbReference type="Proteomes" id="UP000321157"/>
    </source>
</evidence>
<dbReference type="RefSeq" id="WP_246147329.1">
    <property type="nucleotide sequence ID" value="NZ_BJXX01000119.1"/>
</dbReference>
<keyword evidence="4" id="KW-1185">Reference proteome</keyword>
<proteinExistence type="predicted"/>
<name>A0A511V8M1_9BACL</name>